<reference evidence="2" key="1">
    <citation type="submission" date="2011-12" db="EMBL/GenBank/DDBJ databases">
        <authorList>
            <consortium name="The Broad Institute Genome Sequencing Platform"/>
            <person name="Russ C."/>
            <person name="Tyler B."/>
            <person name="Panabieres F."/>
            <person name="Shan W."/>
            <person name="Tripathy S."/>
            <person name="Grunwald N."/>
            <person name="Machado M."/>
            <person name="Young S.K."/>
            <person name="Zeng Q."/>
            <person name="Gargeya S."/>
            <person name="Fitzgerald M."/>
            <person name="Haas B."/>
            <person name="Abouelleil A."/>
            <person name="Alvarado L."/>
            <person name="Arachchi H.M."/>
            <person name="Berlin A."/>
            <person name="Chapman S.B."/>
            <person name="Gearin G."/>
            <person name="Goldberg J."/>
            <person name="Griggs A."/>
            <person name="Gujja S."/>
            <person name="Hansen M."/>
            <person name="Heiman D."/>
            <person name="Howarth C."/>
            <person name="Larimer J."/>
            <person name="Lui A."/>
            <person name="MacDonald P.J.P."/>
            <person name="McCowen C."/>
            <person name="Montmayeur A."/>
            <person name="Murphy C."/>
            <person name="Neiman D."/>
            <person name="Pearson M."/>
            <person name="Priest M."/>
            <person name="Roberts A."/>
            <person name="Saif S."/>
            <person name="Shea T."/>
            <person name="Sisk P."/>
            <person name="Stolte C."/>
            <person name="Sykes S."/>
            <person name="Wortman J."/>
            <person name="Nusbaum C."/>
            <person name="Birren B."/>
        </authorList>
    </citation>
    <scope>NUCLEOTIDE SEQUENCE [LARGE SCALE GENOMIC DNA]</scope>
    <source>
        <strain evidence="2">INRA-310</strain>
    </source>
</reference>
<protein>
    <submittedName>
        <fullName evidence="1">Uncharacterized protein</fullName>
    </submittedName>
</protein>
<dbReference type="Proteomes" id="UP000018817">
    <property type="component" value="Unassembled WGS sequence"/>
</dbReference>
<sequence>MNVIELGRKIDGNDVYGRETSFTCTERTSLAAVVGSAKALNGSVLTGSEISKSIDRIGSPTLNIK</sequence>
<evidence type="ECO:0000313" key="1">
    <source>
        <dbReference type="EMBL" id="ETN02871.1"/>
    </source>
</evidence>
<dbReference type="GeneID" id="20192453"/>
<proteinExistence type="predicted"/>
<dbReference type="EMBL" id="KI669614">
    <property type="protein sequence ID" value="ETN02871.1"/>
    <property type="molecule type" value="Genomic_DNA"/>
</dbReference>
<gene>
    <name evidence="1" type="ORF">PPTG_23854</name>
</gene>
<reference evidence="1 2" key="2">
    <citation type="submission" date="2013-11" db="EMBL/GenBank/DDBJ databases">
        <title>The Genome Sequence of Phytophthora parasitica INRA-310.</title>
        <authorList>
            <consortium name="The Broad Institute Genomics Platform"/>
            <person name="Russ C."/>
            <person name="Tyler B."/>
            <person name="Panabieres F."/>
            <person name="Shan W."/>
            <person name="Tripathy S."/>
            <person name="Grunwald N."/>
            <person name="Machado M."/>
            <person name="Johnson C.S."/>
            <person name="Arredondo F."/>
            <person name="Hong C."/>
            <person name="Coffey M."/>
            <person name="Young S.K."/>
            <person name="Zeng Q."/>
            <person name="Gargeya S."/>
            <person name="Fitzgerald M."/>
            <person name="Abouelleil A."/>
            <person name="Alvarado L."/>
            <person name="Chapman S.B."/>
            <person name="Gainer-Dewar J."/>
            <person name="Goldberg J."/>
            <person name="Griggs A."/>
            <person name="Gujja S."/>
            <person name="Hansen M."/>
            <person name="Howarth C."/>
            <person name="Imamovic A."/>
            <person name="Ireland A."/>
            <person name="Larimer J."/>
            <person name="McCowan C."/>
            <person name="Murphy C."/>
            <person name="Pearson M."/>
            <person name="Poon T.W."/>
            <person name="Priest M."/>
            <person name="Roberts A."/>
            <person name="Saif S."/>
            <person name="Shea T."/>
            <person name="Sykes S."/>
            <person name="Wortman J."/>
            <person name="Nusbaum C."/>
            <person name="Birren B."/>
        </authorList>
    </citation>
    <scope>NUCLEOTIDE SEQUENCE [LARGE SCALE GENOMIC DNA]</scope>
    <source>
        <strain evidence="1 2">INRA-310</strain>
    </source>
</reference>
<evidence type="ECO:0000313" key="2">
    <source>
        <dbReference type="Proteomes" id="UP000018817"/>
    </source>
</evidence>
<dbReference type="AlphaFoldDB" id="W2PQG7"/>
<dbReference type="VEuPathDB" id="FungiDB:PPTG_23854"/>
<dbReference type="RefSeq" id="XP_008911828.1">
    <property type="nucleotide sequence ID" value="XM_008913580.1"/>
</dbReference>
<name>W2PQG7_PHYN3</name>
<accession>W2PQG7</accession>
<organism evidence="1 2">
    <name type="scientific">Phytophthora nicotianae (strain INRA-310)</name>
    <name type="common">Phytophthora parasitica</name>
    <dbReference type="NCBI Taxonomy" id="761204"/>
    <lineage>
        <taxon>Eukaryota</taxon>
        <taxon>Sar</taxon>
        <taxon>Stramenopiles</taxon>
        <taxon>Oomycota</taxon>
        <taxon>Peronosporomycetes</taxon>
        <taxon>Peronosporales</taxon>
        <taxon>Peronosporaceae</taxon>
        <taxon>Phytophthora</taxon>
    </lineage>
</organism>